<evidence type="ECO:0000313" key="2">
    <source>
        <dbReference type="Proteomes" id="UP000220438"/>
    </source>
</evidence>
<comment type="caution">
    <text evidence="1">The sequence shown here is derived from an EMBL/GenBank/DDBJ whole genome shotgun (WGS) entry which is preliminary data.</text>
</comment>
<dbReference type="Proteomes" id="UP000220438">
    <property type="component" value="Unassembled WGS sequence"/>
</dbReference>
<protein>
    <submittedName>
        <fullName evidence="1">Uncharacterized protein</fullName>
    </submittedName>
</protein>
<organism evidence="1 2">
    <name type="scientific">Faecalibacterium prausnitzii</name>
    <dbReference type="NCBI Taxonomy" id="853"/>
    <lineage>
        <taxon>Bacteria</taxon>
        <taxon>Bacillati</taxon>
        <taxon>Bacillota</taxon>
        <taxon>Clostridia</taxon>
        <taxon>Eubacteriales</taxon>
        <taxon>Oscillospiraceae</taxon>
        <taxon>Faecalibacterium</taxon>
    </lineage>
</organism>
<accession>A0A2A7BBV0</accession>
<evidence type="ECO:0000313" key="1">
    <source>
        <dbReference type="EMBL" id="PDX88788.1"/>
    </source>
</evidence>
<dbReference type="AlphaFoldDB" id="A0A2A7BBV0"/>
<proteinExistence type="predicted"/>
<sequence>MDIEVNRMSPSTMELLDQLSVVCKRFNVDYSAASEKDRFFVEAVALHEYQLKKAHEQGLKRSEVPPFLGLKRTDRSNDMPA</sequence>
<gene>
    <name evidence="1" type="ORF">CHR61_10275</name>
</gene>
<dbReference type="EMBL" id="NOUW01000029">
    <property type="protein sequence ID" value="PDX88788.1"/>
    <property type="molecule type" value="Genomic_DNA"/>
</dbReference>
<reference evidence="1 2" key="1">
    <citation type="journal article" date="2017" name="Front. Microbiol.">
        <title>New Insights into the Diversity of the Genus Faecalibacterium.</title>
        <authorList>
            <person name="Benevides L."/>
            <person name="Burman S."/>
            <person name="Martin R."/>
            <person name="Robert V."/>
            <person name="Thomas M."/>
            <person name="Miquel S."/>
            <person name="Chain F."/>
            <person name="Sokol H."/>
            <person name="Bermudez-Humaran L.G."/>
            <person name="Morrison M."/>
            <person name="Langella P."/>
            <person name="Azevedo V.A."/>
            <person name="Chatel J.M."/>
            <person name="Soares S."/>
        </authorList>
    </citation>
    <scope>NUCLEOTIDE SEQUENCE [LARGE SCALE GENOMIC DNA]</scope>
    <source>
        <strain evidence="1 2">AHMP21</strain>
    </source>
</reference>
<name>A0A2A7BBV0_9FIRM</name>
<dbReference type="RefSeq" id="WP_097771280.1">
    <property type="nucleotide sequence ID" value="NZ_CP065380.1"/>
</dbReference>